<dbReference type="Gene3D" id="3.30.160.60">
    <property type="entry name" value="Classic Zinc Finger"/>
    <property type="match status" value="1"/>
</dbReference>
<feature type="domain" description="C2H2-type" evidence="9">
    <location>
        <begin position="77"/>
        <end position="106"/>
    </location>
</feature>
<evidence type="ECO:0000256" key="3">
    <source>
        <dbReference type="ARBA" id="ARBA00022737"/>
    </source>
</evidence>
<dbReference type="PANTHER" id="PTHR40626:SF11">
    <property type="entry name" value="ZINC FINGER PROTEIN YPR022C"/>
    <property type="match status" value="1"/>
</dbReference>
<keyword evidence="6" id="KW-0539">Nucleus</keyword>
<evidence type="ECO:0000256" key="2">
    <source>
        <dbReference type="ARBA" id="ARBA00022723"/>
    </source>
</evidence>
<comment type="subcellular location">
    <subcellularLocation>
        <location evidence="1">Nucleus</location>
    </subcellularLocation>
</comment>
<dbReference type="GO" id="GO:0000978">
    <property type="term" value="F:RNA polymerase II cis-regulatory region sequence-specific DNA binding"/>
    <property type="evidence" value="ECO:0007669"/>
    <property type="project" value="InterPro"/>
</dbReference>
<evidence type="ECO:0000256" key="6">
    <source>
        <dbReference type="ARBA" id="ARBA00023242"/>
    </source>
</evidence>
<feature type="compositionally biased region" description="Polar residues" evidence="8">
    <location>
        <begin position="214"/>
        <end position="233"/>
    </location>
</feature>
<reference evidence="10 11" key="1">
    <citation type="journal article" date="2018" name="Front. Microbiol.">
        <title>Genome-Wide Analysis of Corynespora cassiicola Leaf Fall Disease Putative Effectors.</title>
        <authorList>
            <person name="Lopez D."/>
            <person name="Ribeiro S."/>
            <person name="Label P."/>
            <person name="Fumanal B."/>
            <person name="Venisse J.S."/>
            <person name="Kohler A."/>
            <person name="de Oliveira R.R."/>
            <person name="Labutti K."/>
            <person name="Lipzen A."/>
            <person name="Lail K."/>
            <person name="Bauer D."/>
            <person name="Ohm R.A."/>
            <person name="Barry K.W."/>
            <person name="Spatafora J."/>
            <person name="Grigoriev I.V."/>
            <person name="Martin F.M."/>
            <person name="Pujade-Renaud V."/>
        </authorList>
    </citation>
    <scope>NUCLEOTIDE SEQUENCE [LARGE SCALE GENOMIC DNA]</scope>
    <source>
        <strain evidence="10 11">Philippines</strain>
    </source>
</reference>
<evidence type="ECO:0000256" key="8">
    <source>
        <dbReference type="SAM" id="MobiDB-lite"/>
    </source>
</evidence>
<dbReference type="Proteomes" id="UP000240883">
    <property type="component" value="Unassembled WGS sequence"/>
</dbReference>
<dbReference type="GO" id="GO:0008270">
    <property type="term" value="F:zinc ion binding"/>
    <property type="evidence" value="ECO:0007669"/>
    <property type="project" value="UniProtKB-KW"/>
</dbReference>
<feature type="region of interest" description="Disordered" evidence="8">
    <location>
        <begin position="1"/>
        <end position="81"/>
    </location>
</feature>
<evidence type="ECO:0000256" key="5">
    <source>
        <dbReference type="ARBA" id="ARBA00022833"/>
    </source>
</evidence>
<keyword evidence="11" id="KW-1185">Reference proteome</keyword>
<keyword evidence="4 7" id="KW-0863">Zinc-finger</keyword>
<dbReference type="OrthoDB" id="428577at2759"/>
<dbReference type="STRING" id="1448308.A0A2T2NNP9"/>
<sequence>MTESRTLESCPDSGRASPIHLSENESDGGDNRGTAQDRPLNRPAVDEDDIGESGDNEEMVGPSRKRRRSKKVPDKKFECPHEGCRRTYSRASHLYRHRLNHDSKRIHHCDFPDCHRTFFRQDLFARHKQRHTAGGSQPPLKDTSLSNLNPGVPTATSGSASKSHAELGRPNLPPVSSIVNSIPVIPPISLPVFYPPPAPSSESEDHSSSDGESTYSLREQRLSSADGSTITPSSPGGLLGDALAFADTELNARYRLLMPSRHIYNIKRLRQMVFENSAIKHQFIENTILSNIPHDYNLFSQLYLLIFETCESLRGLQEAGFCGHFFSVLVLDKSRSNVAKLLPIEIARVEYLRGIFRGTFLDLQNRMFKEHDASKSEDGPGVDFKIKIPRELYSVCRHFLEQLQIMPKISETSDLIYLLAITVHFLDLAVLSYVGTHTGAMDEVYPSQGGDTIHLPGRFGALKKYEWDDLHRYDRVVLQKRQLKCLDQFLGHRTVWVFHTHTNSSSNERLYLSTDVATLTDVWGPLWKSKSDMNSSKVWRYDIGNGFIVPWDRDQEIDPHPSTNGEGGTEVFCHWMPTREWDDDYVEQHQKEVFSKDFFESDRLLIGAITKDRLAVNDQCTMSMARKLQIKKAMKNAGNLRHRGTCRPRRERGSQSFQVQASAAGFATLGTTLEYKRVEGFNIKDALLQRWRNGSRNIKYLEIWGGVEISLCTENARRVQLLHLLRSPGLKNYLRAISFQWSSPDCESAYFEALKDRRSFWRFWREHPEWQRNIGDAINECFIALEETGVDERDDALSALWVEVFDDEKEFETENSVSEFPVTEEHLVVLRRHEHTWTGLLKDSPECITMAVVESTCLEFDDSYSLGTRCQSLHFSQDGRRTIRYSPGFSVLQTAILLNEFLLADSDQLCYRTYSRKRKLVECEEEKVHAEMKNGTRRKPHSEDYAQYNLEYFGHSAQSWNGYWDVTNLSRGTKFSLGSHGQLRILRTPSVGIRYPVVVEWEPVINTKAKEVKRELRERALGKSEEEHHSEYMEGAYLRSPLPCLLLSKKSGEK</sequence>
<accession>A0A2T2NNP9</accession>
<dbReference type="SMART" id="SM00355">
    <property type="entry name" value="ZnF_C2H2"/>
    <property type="match status" value="2"/>
</dbReference>
<evidence type="ECO:0000259" key="9">
    <source>
        <dbReference type="PROSITE" id="PS50157"/>
    </source>
</evidence>
<keyword evidence="2" id="KW-0479">Metal-binding</keyword>
<dbReference type="PROSITE" id="PS50157">
    <property type="entry name" value="ZINC_FINGER_C2H2_2"/>
    <property type="match status" value="2"/>
</dbReference>
<dbReference type="InterPro" id="IPR051059">
    <property type="entry name" value="VerF-like"/>
</dbReference>
<dbReference type="GO" id="GO:0005634">
    <property type="term" value="C:nucleus"/>
    <property type="evidence" value="ECO:0007669"/>
    <property type="project" value="UniProtKB-SubCell"/>
</dbReference>
<dbReference type="PROSITE" id="PS00028">
    <property type="entry name" value="ZINC_FINGER_C2H2_1"/>
    <property type="match status" value="2"/>
</dbReference>
<evidence type="ECO:0000313" key="11">
    <source>
        <dbReference type="Proteomes" id="UP000240883"/>
    </source>
</evidence>
<dbReference type="SUPFAM" id="SSF57667">
    <property type="entry name" value="beta-beta-alpha zinc fingers"/>
    <property type="match status" value="1"/>
</dbReference>
<feature type="compositionally biased region" description="Acidic residues" evidence="8">
    <location>
        <begin position="46"/>
        <end position="58"/>
    </location>
</feature>
<gene>
    <name evidence="10" type="ORF">BS50DRAFT_380456</name>
</gene>
<evidence type="ECO:0000256" key="4">
    <source>
        <dbReference type="ARBA" id="ARBA00022771"/>
    </source>
</evidence>
<protein>
    <recommendedName>
        <fullName evidence="9">C2H2-type domain-containing protein</fullName>
    </recommendedName>
</protein>
<evidence type="ECO:0000313" key="10">
    <source>
        <dbReference type="EMBL" id="PSN67033.1"/>
    </source>
</evidence>
<proteinExistence type="predicted"/>
<feature type="domain" description="C2H2-type" evidence="9">
    <location>
        <begin position="107"/>
        <end position="136"/>
    </location>
</feature>
<dbReference type="EMBL" id="KZ678135">
    <property type="protein sequence ID" value="PSN67033.1"/>
    <property type="molecule type" value="Genomic_DNA"/>
</dbReference>
<keyword evidence="5" id="KW-0862">Zinc</keyword>
<dbReference type="GO" id="GO:0000785">
    <property type="term" value="C:chromatin"/>
    <property type="evidence" value="ECO:0007669"/>
    <property type="project" value="TreeGrafter"/>
</dbReference>
<keyword evidence="3" id="KW-0677">Repeat</keyword>
<name>A0A2T2NNP9_CORCC</name>
<dbReference type="AlphaFoldDB" id="A0A2T2NNP9"/>
<dbReference type="GO" id="GO:0000981">
    <property type="term" value="F:DNA-binding transcription factor activity, RNA polymerase II-specific"/>
    <property type="evidence" value="ECO:0007669"/>
    <property type="project" value="InterPro"/>
</dbReference>
<organism evidence="10 11">
    <name type="scientific">Corynespora cassiicola Philippines</name>
    <dbReference type="NCBI Taxonomy" id="1448308"/>
    <lineage>
        <taxon>Eukaryota</taxon>
        <taxon>Fungi</taxon>
        <taxon>Dikarya</taxon>
        <taxon>Ascomycota</taxon>
        <taxon>Pezizomycotina</taxon>
        <taxon>Dothideomycetes</taxon>
        <taxon>Pleosporomycetidae</taxon>
        <taxon>Pleosporales</taxon>
        <taxon>Corynesporascaceae</taxon>
        <taxon>Corynespora</taxon>
    </lineage>
</organism>
<dbReference type="PANTHER" id="PTHR40626">
    <property type="entry name" value="MIP31509P"/>
    <property type="match status" value="1"/>
</dbReference>
<dbReference type="InterPro" id="IPR013087">
    <property type="entry name" value="Znf_C2H2_type"/>
</dbReference>
<feature type="compositionally biased region" description="Polar residues" evidence="8">
    <location>
        <begin position="143"/>
        <end position="162"/>
    </location>
</feature>
<feature type="region of interest" description="Disordered" evidence="8">
    <location>
        <begin position="129"/>
        <end position="173"/>
    </location>
</feature>
<dbReference type="InterPro" id="IPR036236">
    <property type="entry name" value="Znf_C2H2_sf"/>
</dbReference>
<feature type="region of interest" description="Disordered" evidence="8">
    <location>
        <begin position="195"/>
        <end position="233"/>
    </location>
</feature>
<feature type="compositionally biased region" description="Basic and acidic residues" evidence="8">
    <location>
        <begin position="71"/>
        <end position="81"/>
    </location>
</feature>
<evidence type="ECO:0000256" key="1">
    <source>
        <dbReference type="ARBA" id="ARBA00004123"/>
    </source>
</evidence>
<evidence type="ECO:0000256" key="7">
    <source>
        <dbReference type="PROSITE-ProRule" id="PRU00042"/>
    </source>
</evidence>